<keyword evidence="15 20" id="KW-0233">DNA recombination</keyword>
<dbReference type="InterPro" id="IPR036494">
    <property type="entry name" value="Ku_C_sf"/>
</dbReference>
<proteinExistence type="inferred from homology"/>
<gene>
    <name evidence="22" type="ORF">A1O1_08230</name>
</gene>
<dbReference type="SUPFAM" id="SSF53300">
    <property type="entry name" value="vWA-like"/>
    <property type="match status" value="1"/>
</dbReference>
<dbReference type="InterPro" id="IPR016194">
    <property type="entry name" value="SPOC-like_C_dom_sf"/>
</dbReference>
<dbReference type="InterPro" id="IPR014893">
    <property type="entry name" value="Ku_PK_bind"/>
</dbReference>
<name>W9XYV4_9EURO</name>
<dbReference type="EC" id="3.6.4.12" evidence="5 20"/>
<evidence type="ECO:0000256" key="4">
    <source>
        <dbReference type="ARBA" id="ARBA00011584"/>
    </source>
</evidence>
<reference evidence="22 23" key="1">
    <citation type="submission" date="2013-03" db="EMBL/GenBank/DDBJ databases">
        <title>The Genome Sequence of Capronia coronata CBS 617.96.</title>
        <authorList>
            <consortium name="The Broad Institute Genomics Platform"/>
            <person name="Cuomo C."/>
            <person name="de Hoog S."/>
            <person name="Gorbushina A."/>
            <person name="Walker B."/>
            <person name="Young S.K."/>
            <person name="Zeng Q."/>
            <person name="Gargeya S."/>
            <person name="Fitzgerald M."/>
            <person name="Haas B."/>
            <person name="Abouelleil A."/>
            <person name="Allen A.W."/>
            <person name="Alvarado L."/>
            <person name="Arachchi H.M."/>
            <person name="Berlin A.M."/>
            <person name="Chapman S.B."/>
            <person name="Gainer-Dewar J."/>
            <person name="Goldberg J."/>
            <person name="Griggs A."/>
            <person name="Gujja S."/>
            <person name="Hansen M."/>
            <person name="Howarth C."/>
            <person name="Imamovic A."/>
            <person name="Ireland A."/>
            <person name="Larimer J."/>
            <person name="McCowan C."/>
            <person name="Murphy C."/>
            <person name="Pearson M."/>
            <person name="Poon T.W."/>
            <person name="Priest M."/>
            <person name="Roberts A."/>
            <person name="Saif S."/>
            <person name="Shea T."/>
            <person name="Sisk P."/>
            <person name="Sykes S."/>
            <person name="Wortman J."/>
            <person name="Nusbaum C."/>
            <person name="Birren B."/>
        </authorList>
    </citation>
    <scope>NUCLEOTIDE SEQUENCE [LARGE SCALE GENOMIC DNA]</scope>
    <source>
        <strain evidence="22 23">CBS 617.96</strain>
    </source>
</reference>
<dbReference type="Gene3D" id="1.25.40.240">
    <property type="entry name" value="Ku, C-terminal domain"/>
    <property type="match status" value="1"/>
</dbReference>
<dbReference type="GO" id="GO:0043564">
    <property type="term" value="C:Ku70:Ku80 complex"/>
    <property type="evidence" value="ECO:0007669"/>
    <property type="project" value="InterPro"/>
</dbReference>
<dbReference type="GO" id="GO:0003678">
    <property type="term" value="F:DNA helicase activity"/>
    <property type="evidence" value="ECO:0007669"/>
    <property type="project" value="UniProtKB-EC"/>
</dbReference>
<accession>W9XYV4</accession>
<feature type="domain" description="VWFA" evidence="21">
    <location>
        <begin position="5"/>
        <end position="211"/>
    </location>
</feature>
<dbReference type="Gene3D" id="2.40.290.10">
    <property type="match status" value="1"/>
</dbReference>
<comment type="subunit">
    <text evidence="4">Heterodimer of Ku70 and Ku80.</text>
</comment>
<evidence type="ECO:0000256" key="12">
    <source>
        <dbReference type="ARBA" id="ARBA00022840"/>
    </source>
</evidence>
<keyword evidence="17 20" id="KW-0539">Nucleus</keyword>
<dbReference type="HOGENOM" id="CLU_010975_1_1_1"/>
<comment type="similarity">
    <text evidence="3 20">Belongs to the ku80 family.</text>
</comment>
<evidence type="ECO:0000256" key="2">
    <source>
        <dbReference type="ARBA" id="ARBA00004574"/>
    </source>
</evidence>
<evidence type="ECO:0000256" key="9">
    <source>
        <dbReference type="ARBA" id="ARBA00022763"/>
    </source>
</evidence>
<dbReference type="CDD" id="cd00873">
    <property type="entry name" value="KU80"/>
    <property type="match status" value="1"/>
</dbReference>
<dbReference type="Gene3D" id="3.40.50.410">
    <property type="entry name" value="von Willebrand factor, type A domain"/>
    <property type="match status" value="1"/>
</dbReference>
<dbReference type="PIRSF" id="PIRSF016570">
    <property type="entry name" value="Ku80"/>
    <property type="match status" value="1"/>
</dbReference>
<keyword evidence="10 20" id="KW-0378">Hydrolase</keyword>
<comment type="caution">
    <text evidence="22">The sequence shown here is derived from an EMBL/GenBank/DDBJ whole genome shotgun (WGS) entry which is preliminary data.</text>
</comment>
<dbReference type="FunFam" id="3.40.50.410:FF:000073">
    <property type="entry name" value="ATP-dependent DNA helicase II subunit 2"/>
    <property type="match status" value="1"/>
</dbReference>
<keyword evidence="14 20" id="KW-0238">DNA-binding</keyword>
<dbReference type="GeneID" id="19163081"/>
<keyword evidence="13" id="KW-0779">Telomere</keyword>
<evidence type="ECO:0000256" key="11">
    <source>
        <dbReference type="ARBA" id="ARBA00022806"/>
    </source>
</evidence>
<keyword evidence="9 20" id="KW-0227">DNA damage</keyword>
<dbReference type="GO" id="GO:0000723">
    <property type="term" value="P:telomere maintenance"/>
    <property type="evidence" value="ECO:0007669"/>
    <property type="project" value="InterPro"/>
</dbReference>
<evidence type="ECO:0000313" key="22">
    <source>
        <dbReference type="EMBL" id="EXJ82161.1"/>
    </source>
</evidence>
<dbReference type="STRING" id="1182541.W9XYV4"/>
<dbReference type="PANTHER" id="PTHR12604:SF4">
    <property type="entry name" value="X-RAY REPAIR CROSS-COMPLEMENTING PROTEIN 5"/>
    <property type="match status" value="1"/>
</dbReference>
<evidence type="ECO:0000256" key="13">
    <source>
        <dbReference type="ARBA" id="ARBA00022895"/>
    </source>
</evidence>
<comment type="subcellular location">
    <subcellularLocation>
        <location evidence="2">Chromosome</location>
        <location evidence="2">Telomere</location>
    </subcellularLocation>
    <subcellularLocation>
        <location evidence="1 20">Nucleus</location>
    </subcellularLocation>
</comment>
<dbReference type="GO" id="GO:0016887">
    <property type="term" value="F:ATP hydrolysis activity"/>
    <property type="evidence" value="ECO:0007669"/>
    <property type="project" value="RHEA"/>
</dbReference>
<keyword evidence="16 20" id="KW-0234">DNA repair</keyword>
<keyword evidence="8 20" id="KW-0547">Nucleotide-binding</keyword>
<sequence>MDKEATIYVIDLAKSMGEKHAGRSISDLDWALQYVWDKITSAVFTGRKTLQIGIVGVGTDHTSNPMAKGADGYNHISILQPISQILLPQLQALPDLLRPSKTDDRDVLSAIIIAGDMMTQHCRDLKYKKTIVLITNATGNIDDDDVEKTANFFKREKIELVVLGIDFDDRDYGAKEEDKSPLKRKNEEILKKMVDLGGGEVVAMQEAIDALSIPDIRPVRPTPTYKGQLRLGDPERYDTALSIDVERYFKTSIKRPPTASAYAVREDGPPDEGLSTVHNLYKYKVKDDDSSGGTRDVDRDELAKGFEYGRTAVAISDSEQNITKLETRMGYDILGFIPIQHVERYMMLDNSSMIVGQKGNDRAAIALSSLVHALHEVESVAVGRLVKKDMAEPIITLLSPLVAKDVECLIENILPFAEDVRSYRFPALDKVLTVSGKEITQHRNLPSEDLLQSMSDFVDSMSLVHGNEEQMSIDETFSPVLHTIEGAIKYRALHPTGGIPETPEAFLAYSRQPEDLQEQSKGALTRLMAAADVKKVPPRTKGRRKYRETEKPLSGLNVEDLFRNEKRTQISPDNAIPEFKQIMQHSDDMKRVKDGIQQLASILQNWVSKSFGDANYDRVVEGLGVLRQEMLELEEPTFYNDVLRDLKKKLVAGKLGSNRNDLWYRIRISKLGLITHEVSQFSDVSQADADAFMSLKA</sequence>
<dbReference type="GO" id="GO:0006310">
    <property type="term" value="P:DNA recombination"/>
    <property type="evidence" value="ECO:0007669"/>
    <property type="project" value="UniProtKB-KW"/>
</dbReference>
<evidence type="ECO:0000256" key="7">
    <source>
        <dbReference type="ARBA" id="ARBA00022454"/>
    </source>
</evidence>
<dbReference type="Pfam" id="PF03731">
    <property type="entry name" value="Ku_N"/>
    <property type="match status" value="1"/>
</dbReference>
<dbReference type="PANTHER" id="PTHR12604">
    <property type="entry name" value="KU AUTOANTIGEN DNA HELICASE"/>
    <property type="match status" value="1"/>
</dbReference>
<comment type="catalytic activity">
    <reaction evidence="19 20">
        <text>ATP + H2O = ADP + phosphate + H(+)</text>
        <dbReference type="Rhea" id="RHEA:13065"/>
        <dbReference type="ChEBI" id="CHEBI:15377"/>
        <dbReference type="ChEBI" id="CHEBI:15378"/>
        <dbReference type="ChEBI" id="CHEBI:30616"/>
        <dbReference type="ChEBI" id="CHEBI:43474"/>
        <dbReference type="ChEBI" id="CHEBI:456216"/>
        <dbReference type="EC" id="3.6.4.12"/>
    </reaction>
</comment>
<dbReference type="GO" id="GO:0003684">
    <property type="term" value="F:damaged DNA binding"/>
    <property type="evidence" value="ECO:0007669"/>
    <property type="project" value="InterPro"/>
</dbReference>
<dbReference type="InterPro" id="IPR036465">
    <property type="entry name" value="vWFA_dom_sf"/>
</dbReference>
<dbReference type="Pfam" id="PF02735">
    <property type="entry name" value="Ku"/>
    <property type="match status" value="1"/>
</dbReference>
<dbReference type="Proteomes" id="UP000019484">
    <property type="component" value="Unassembled WGS sequence"/>
</dbReference>
<evidence type="ECO:0000256" key="18">
    <source>
        <dbReference type="ARBA" id="ARBA00024890"/>
    </source>
</evidence>
<dbReference type="PROSITE" id="PS50234">
    <property type="entry name" value="VWFA"/>
    <property type="match status" value="1"/>
</dbReference>
<keyword evidence="7" id="KW-0158">Chromosome</keyword>
<organism evidence="22 23">
    <name type="scientific">Capronia coronata CBS 617.96</name>
    <dbReference type="NCBI Taxonomy" id="1182541"/>
    <lineage>
        <taxon>Eukaryota</taxon>
        <taxon>Fungi</taxon>
        <taxon>Dikarya</taxon>
        <taxon>Ascomycota</taxon>
        <taxon>Pezizomycotina</taxon>
        <taxon>Eurotiomycetes</taxon>
        <taxon>Chaetothyriomycetidae</taxon>
        <taxon>Chaetothyriales</taxon>
        <taxon>Herpotrichiellaceae</taxon>
        <taxon>Capronia</taxon>
    </lineage>
</organism>
<evidence type="ECO:0000256" key="20">
    <source>
        <dbReference type="PIRNR" id="PIRNR016570"/>
    </source>
</evidence>
<comment type="function">
    <text evidence="18">Single-stranded DNA-dependent ATP-dependent helicase. Involved in non-homologous end joining (NHEJ) DNA double strand break repair. DNA-binding is sequence-independent but has a high affinity to nicks in double-stranded DNA and to the ends of duplex DNA. Binds to naturally occurring chromosomal ends, and therefore provides chromosomal end protection. Required also for telomere recombination to repair telomeric ends in the absence of telomerase. KU70, of the KU70/KU80 heterodimer, binds to the stem loop of TLC1, the RNA component of telomerase. Involved in telomere maintenance. Interacts with telomeric repeats and subtelomeric sequences thereby controlling telomere length and protecting against subtelomeric rearrangement. Maintains telomeric chromatin, which is involved in silencing the expression of genes located at the telomere. Required for mating-type switching.</text>
</comment>
<dbReference type="SUPFAM" id="SSF100939">
    <property type="entry name" value="SPOC domain-like"/>
    <property type="match status" value="1"/>
</dbReference>
<dbReference type="SUPFAM" id="SSF101420">
    <property type="entry name" value="C-terminal domain of Ku80"/>
    <property type="match status" value="1"/>
</dbReference>
<dbReference type="Gene3D" id="1.10.1600.10">
    <property type="match status" value="1"/>
</dbReference>
<dbReference type="GO" id="GO:0006303">
    <property type="term" value="P:double-strand break repair via nonhomologous end joining"/>
    <property type="evidence" value="ECO:0007669"/>
    <property type="project" value="InterPro"/>
</dbReference>
<dbReference type="InterPro" id="IPR024193">
    <property type="entry name" value="Ku80"/>
</dbReference>
<dbReference type="GO" id="GO:0003690">
    <property type="term" value="F:double-stranded DNA binding"/>
    <property type="evidence" value="ECO:0007669"/>
    <property type="project" value="TreeGrafter"/>
</dbReference>
<evidence type="ECO:0000313" key="23">
    <source>
        <dbReference type="Proteomes" id="UP000019484"/>
    </source>
</evidence>
<dbReference type="EMBL" id="AMWN01000007">
    <property type="protein sequence ID" value="EXJ82161.1"/>
    <property type="molecule type" value="Genomic_DNA"/>
</dbReference>
<dbReference type="GO" id="GO:0000781">
    <property type="term" value="C:chromosome, telomeric region"/>
    <property type="evidence" value="ECO:0007669"/>
    <property type="project" value="UniProtKB-SubCell"/>
</dbReference>
<evidence type="ECO:0000256" key="5">
    <source>
        <dbReference type="ARBA" id="ARBA00012551"/>
    </source>
</evidence>
<evidence type="ECO:0000256" key="15">
    <source>
        <dbReference type="ARBA" id="ARBA00023172"/>
    </source>
</evidence>
<evidence type="ECO:0000259" key="21">
    <source>
        <dbReference type="PROSITE" id="PS50234"/>
    </source>
</evidence>
<dbReference type="Pfam" id="PF08785">
    <property type="entry name" value="Ku_PK_bind"/>
    <property type="match status" value="1"/>
</dbReference>
<dbReference type="AlphaFoldDB" id="W9XYV4"/>
<evidence type="ECO:0000256" key="10">
    <source>
        <dbReference type="ARBA" id="ARBA00022801"/>
    </source>
</evidence>
<protein>
    <recommendedName>
        <fullName evidence="6 20">ATP-dependent DNA helicase II subunit 2</fullName>
        <ecNumber evidence="5 20">3.6.4.12</ecNumber>
    </recommendedName>
</protein>
<keyword evidence="23" id="KW-1185">Reference proteome</keyword>
<evidence type="ECO:0000256" key="6">
    <source>
        <dbReference type="ARBA" id="ARBA00021792"/>
    </source>
</evidence>
<evidence type="ECO:0000256" key="1">
    <source>
        <dbReference type="ARBA" id="ARBA00004123"/>
    </source>
</evidence>
<keyword evidence="11 20" id="KW-0347">Helicase</keyword>
<dbReference type="InterPro" id="IPR005161">
    <property type="entry name" value="Ku_N"/>
</dbReference>
<dbReference type="InterPro" id="IPR006164">
    <property type="entry name" value="DNA_bd_Ku70/Ku80"/>
</dbReference>
<keyword evidence="12 20" id="KW-0067">ATP-binding</keyword>
<evidence type="ECO:0000256" key="19">
    <source>
        <dbReference type="ARBA" id="ARBA00047995"/>
    </source>
</evidence>
<dbReference type="eggNOG" id="KOG2326">
    <property type="taxonomic scope" value="Eukaryota"/>
</dbReference>
<evidence type="ECO:0000256" key="16">
    <source>
        <dbReference type="ARBA" id="ARBA00023204"/>
    </source>
</evidence>
<dbReference type="OrthoDB" id="30826at2759"/>
<dbReference type="GO" id="GO:0042162">
    <property type="term" value="F:telomeric DNA binding"/>
    <property type="evidence" value="ECO:0007669"/>
    <property type="project" value="InterPro"/>
</dbReference>
<dbReference type="GO" id="GO:0005524">
    <property type="term" value="F:ATP binding"/>
    <property type="evidence" value="ECO:0007669"/>
    <property type="project" value="UniProtKB-UniRule"/>
</dbReference>
<evidence type="ECO:0000256" key="17">
    <source>
        <dbReference type="ARBA" id="ARBA00023242"/>
    </source>
</evidence>
<evidence type="ECO:0000256" key="3">
    <source>
        <dbReference type="ARBA" id="ARBA00007726"/>
    </source>
</evidence>
<evidence type="ECO:0000256" key="14">
    <source>
        <dbReference type="ARBA" id="ARBA00023125"/>
    </source>
</evidence>
<dbReference type="SMART" id="SM00559">
    <property type="entry name" value="Ku78"/>
    <property type="match status" value="1"/>
</dbReference>
<evidence type="ECO:0000256" key="8">
    <source>
        <dbReference type="ARBA" id="ARBA00022741"/>
    </source>
</evidence>
<dbReference type="RefSeq" id="XP_007727282.1">
    <property type="nucleotide sequence ID" value="XM_007729092.1"/>
</dbReference>
<dbReference type="InterPro" id="IPR002035">
    <property type="entry name" value="VWF_A"/>
</dbReference>